<dbReference type="PANTHER" id="PTHR30250">
    <property type="entry name" value="PST FAMILY PREDICTED COLANIC ACID TRANSPORTER"/>
    <property type="match status" value="1"/>
</dbReference>
<protein>
    <submittedName>
        <fullName evidence="8">Polysaccharide biosynthesis protein</fullName>
    </submittedName>
</protein>
<evidence type="ECO:0000256" key="6">
    <source>
        <dbReference type="ARBA" id="ARBA00023136"/>
    </source>
</evidence>
<reference evidence="8 9" key="1">
    <citation type="submission" date="2018-09" db="EMBL/GenBank/DDBJ databases">
        <title>Altererythrobacter spongiae sp. nov., isolated from a marine sponge.</title>
        <authorList>
            <person name="Zhuang L."/>
            <person name="Luo L."/>
        </authorList>
    </citation>
    <scope>NUCLEOTIDE SEQUENCE [LARGE SCALE GENOMIC DNA]</scope>
    <source>
        <strain evidence="8 9">HN-Y73</strain>
    </source>
</reference>
<keyword evidence="6 7" id="KW-0472">Membrane</keyword>
<evidence type="ECO:0000256" key="3">
    <source>
        <dbReference type="ARBA" id="ARBA00022475"/>
    </source>
</evidence>
<evidence type="ECO:0000256" key="2">
    <source>
        <dbReference type="ARBA" id="ARBA00007430"/>
    </source>
</evidence>
<feature type="transmembrane region" description="Helical" evidence="7">
    <location>
        <begin position="112"/>
        <end position="132"/>
    </location>
</feature>
<dbReference type="OrthoDB" id="7356923at2"/>
<evidence type="ECO:0000313" key="9">
    <source>
        <dbReference type="Proteomes" id="UP000284395"/>
    </source>
</evidence>
<evidence type="ECO:0000256" key="1">
    <source>
        <dbReference type="ARBA" id="ARBA00004651"/>
    </source>
</evidence>
<feature type="transmembrane region" description="Helical" evidence="7">
    <location>
        <begin position="470"/>
        <end position="493"/>
    </location>
</feature>
<evidence type="ECO:0000256" key="4">
    <source>
        <dbReference type="ARBA" id="ARBA00022692"/>
    </source>
</evidence>
<evidence type="ECO:0000256" key="5">
    <source>
        <dbReference type="ARBA" id="ARBA00022989"/>
    </source>
</evidence>
<comment type="similarity">
    <text evidence="2">Belongs to the polysaccharide synthase family.</text>
</comment>
<evidence type="ECO:0000256" key="7">
    <source>
        <dbReference type="SAM" id="Phobius"/>
    </source>
</evidence>
<feature type="transmembrane region" description="Helical" evidence="7">
    <location>
        <begin position="138"/>
        <end position="158"/>
    </location>
</feature>
<dbReference type="EMBL" id="RAPF01000005">
    <property type="protein sequence ID" value="RKF20797.1"/>
    <property type="molecule type" value="Genomic_DNA"/>
</dbReference>
<dbReference type="GO" id="GO:0005886">
    <property type="term" value="C:plasma membrane"/>
    <property type="evidence" value="ECO:0007669"/>
    <property type="project" value="UniProtKB-SubCell"/>
</dbReference>
<dbReference type="PANTHER" id="PTHR30250:SF10">
    <property type="entry name" value="LIPOPOLYSACCHARIDE BIOSYNTHESIS PROTEIN WZXC"/>
    <property type="match status" value="1"/>
</dbReference>
<comment type="subcellular location">
    <subcellularLocation>
        <location evidence="1">Cell membrane</location>
        <topology evidence="1">Multi-pass membrane protein</topology>
    </subcellularLocation>
</comment>
<dbReference type="InterPro" id="IPR050833">
    <property type="entry name" value="Poly_Biosynth_Transport"/>
</dbReference>
<comment type="caution">
    <text evidence="8">The sequence shown here is derived from an EMBL/GenBank/DDBJ whole genome shotgun (WGS) entry which is preliminary data.</text>
</comment>
<accession>A0A420EJE9</accession>
<dbReference type="AlphaFoldDB" id="A0A420EJE9"/>
<feature type="transmembrane region" description="Helical" evidence="7">
    <location>
        <begin position="354"/>
        <end position="376"/>
    </location>
</feature>
<name>A0A420EJE9_9SPHN</name>
<sequence length="519" mass="55547">MAHGCATASRRAPSRLPEACHGIGQGLRETRAMNIRNAASWAMGAQYASFAMQFVTSLILARYFISPEQLGLFSIAFAAISLLASLQDFGVNRYVCGEADLTPQKLQTSYTVSLGISWAIAFVCLGLAWPMAAYYGEARLFALTLVIAASYFLVPFAIVPQALRQRELDFRSSAMITVGATAANSAVALYLGRDGWGAMALACGALAQQAARALIAQWRAGWISPWPPSLHKPGRVLSFGGTNTVLVTCANIAASAPELVIGRILGAASAGLYTRATGLALQVRLLLVGAVGGVFLPAFRKIREEGKPLGPPYLRIAAIFSAIMWPALAGLAVLSEPVVNLLYGPKWIDSAPLLFRLSLAQMFFVAMPMIADLGVLLDHKKELVIRNIVDVVVAITLLALAAPFGLGAIAASRIVHGVLWTVNFITFLRRMVGFSWKDWANVQLRSLVLTGLAIVPSLAFFHYADGPREAGALQILASAGCGVVLWLIGLWLLRHPAYEEILRVAQPLLAKAKGARPAN</sequence>
<dbReference type="Proteomes" id="UP000284395">
    <property type="component" value="Unassembled WGS sequence"/>
</dbReference>
<feature type="transmembrane region" description="Helical" evidence="7">
    <location>
        <begin position="170"/>
        <end position="190"/>
    </location>
</feature>
<keyword evidence="9" id="KW-1185">Reference proteome</keyword>
<feature type="transmembrane region" description="Helical" evidence="7">
    <location>
        <begin position="414"/>
        <end position="432"/>
    </location>
</feature>
<keyword evidence="3" id="KW-1003">Cell membrane</keyword>
<proteinExistence type="inferred from homology"/>
<dbReference type="Pfam" id="PF13440">
    <property type="entry name" value="Polysacc_synt_3"/>
    <property type="match status" value="1"/>
</dbReference>
<keyword evidence="5 7" id="KW-1133">Transmembrane helix</keyword>
<feature type="transmembrane region" description="Helical" evidence="7">
    <location>
        <begin position="444"/>
        <end position="464"/>
    </location>
</feature>
<evidence type="ECO:0000313" key="8">
    <source>
        <dbReference type="EMBL" id="RKF20797.1"/>
    </source>
</evidence>
<organism evidence="8 9">
    <name type="scientific">Altericroceibacterium spongiae</name>
    <dbReference type="NCBI Taxonomy" id="2320269"/>
    <lineage>
        <taxon>Bacteria</taxon>
        <taxon>Pseudomonadati</taxon>
        <taxon>Pseudomonadota</taxon>
        <taxon>Alphaproteobacteria</taxon>
        <taxon>Sphingomonadales</taxon>
        <taxon>Erythrobacteraceae</taxon>
        <taxon>Altericroceibacterium</taxon>
    </lineage>
</organism>
<feature type="transmembrane region" description="Helical" evidence="7">
    <location>
        <begin position="312"/>
        <end position="334"/>
    </location>
</feature>
<feature type="transmembrane region" description="Helical" evidence="7">
    <location>
        <begin position="71"/>
        <end position="91"/>
    </location>
</feature>
<feature type="transmembrane region" description="Helical" evidence="7">
    <location>
        <begin position="41"/>
        <end position="65"/>
    </location>
</feature>
<gene>
    <name evidence="8" type="ORF">D6851_11860</name>
</gene>
<feature type="transmembrane region" description="Helical" evidence="7">
    <location>
        <begin position="388"/>
        <end position="408"/>
    </location>
</feature>
<keyword evidence="4 7" id="KW-0812">Transmembrane</keyword>
<feature type="transmembrane region" description="Helical" evidence="7">
    <location>
        <begin position="276"/>
        <end position="300"/>
    </location>
</feature>